<proteinExistence type="predicted"/>
<accession>A0A0E9RCH6</accession>
<organism evidence="1">
    <name type="scientific">Anguilla anguilla</name>
    <name type="common">European freshwater eel</name>
    <name type="synonym">Muraena anguilla</name>
    <dbReference type="NCBI Taxonomy" id="7936"/>
    <lineage>
        <taxon>Eukaryota</taxon>
        <taxon>Metazoa</taxon>
        <taxon>Chordata</taxon>
        <taxon>Craniata</taxon>
        <taxon>Vertebrata</taxon>
        <taxon>Euteleostomi</taxon>
        <taxon>Actinopterygii</taxon>
        <taxon>Neopterygii</taxon>
        <taxon>Teleostei</taxon>
        <taxon>Anguilliformes</taxon>
        <taxon>Anguillidae</taxon>
        <taxon>Anguilla</taxon>
    </lineage>
</organism>
<sequence>MLQIVKTPPLIWPKY</sequence>
<dbReference type="EMBL" id="GBXM01082075">
    <property type="protein sequence ID" value="JAH26502.1"/>
    <property type="molecule type" value="Transcribed_RNA"/>
</dbReference>
<reference evidence="1" key="1">
    <citation type="submission" date="2014-11" db="EMBL/GenBank/DDBJ databases">
        <authorList>
            <person name="Amaro Gonzalez C."/>
        </authorList>
    </citation>
    <scope>NUCLEOTIDE SEQUENCE</scope>
</reference>
<reference evidence="1" key="2">
    <citation type="journal article" date="2015" name="Fish Shellfish Immunol.">
        <title>Early steps in the European eel (Anguilla anguilla)-Vibrio vulnificus interaction in the gills: Role of the RtxA13 toxin.</title>
        <authorList>
            <person name="Callol A."/>
            <person name="Pajuelo D."/>
            <person name="Ebbesson L."/>
            <person name="Teles M."/>
            <person name="MacKenzie S."/>
            <person name="Amaro C."/>
        </authorList>
    </citation>
    <scope>NUCLEOTIDE SEQUENCE</scope>
</reference>
<evidence type="ECO:0000313" key="1">
    <source>
        <dbReference type="EMBL" id="JAH26502.1"/>
    </source>
</evidence>
<protein>
    <submittedName>
        <fullName evidence="1">Uncharacterized protein</fullName>
    </submittedName>
</protein>
<name>A0A0E9RCH6_ANGAN</name>